<dbReference type="HOGENOM" id="CLU_1220240_0_0_1"/>
<feature type="coiled-coil region" evidence="1">
    <location>
        <begin position="155"/>
        <end position="182"/>
    </location>
</feature>
<gene>
    <name evidence="3" type="ORF">RirG_261900</name>
</gene>
<sequence>MSFRSVCEARKGPSELEADILGVSVEMLGKVIDELKREIFVFMHKPRHAAEMKRVVVTDSEEDDETDSEEANPTARSELEELRQRNTELEAKIAELEVLRQQRQHNTELEAENFDLKREVVNLRKCNEEHGSRIEELEKGRRGTDAENINCDIEIYELKDEVAKLRRDIDELKKESESKKNRKFQTRCIQIAKEILNEKPMIEYRSPFLNGSELDTFFQKYRIALEV</sequence>
<feature type="region of interest" description="Disordered" evidence="2">
    <location>
        <begin position="53"/>
        <end position="79"/>
    </location>
</feature>
<organism evidence="3 4">
    <name type="scientific">Rhizophagus irregularis (strain DAOM 197198w)</name>
    <name type="common">Glomus intraradices</name>
    <dbReference type="NCBI Taxonomy" id="1432141"/>
    <lineage>
        <taxon>Eukaryota</taxon>
        <taxon>Fungi</taxon>
        <taxon>Fungi incertae sedis</taxon>
        <taxon>Mucoromycota</taxon>
        <taxon>Glomeromycotina</taxon>
        <taxon>Glomeromycetes</taxon>
        <taxon>Glomerales</taxon>
        <taxon>Glomeraceae</taxon>
        <taxon>Rhizophagus</taxon>
    </lineage>
</organism>
<dbReference type="OrthoDB" id="2406278at2759"/>
<keyword evidence="4" id="KW-1185">Reference proteome</keyword>
<feature type="compositionally biased region" description="Acidic residues" evidence="2">
    <location>
        <begin position="59"/>
        <end position="70"/>
    </location>
</feature>
<proteinExistence type="predicted"/>
<evidence type="ECO:0000313" key="4">
    <source>
        <dbReference type="Proteomes" id="UP000022910"/>
    </source>
</evidence>
<evidence type="ECO:0000313" key="3">
    <source>
        <dbReference type="EMBL" id="EXX51441.1"/>
    </source>
</evidence>
<name>A0A015JWB2_RHIIW</name>
<dbReference type="EMBL" id="JEMT01029661">
    <property type="protein sequence ID" value="EXX51441.1"/>
    <property type="molecule type" value="Genomic_DNA"/>
</dbReference>
<dbReference type="Proteomes" id="UP000022910">
    <property type="component" value="Unassembled WGS sequence"/>
</dbReference>
<comment type="caution">
    <text evidence="3">The sequence shown here is derived from an EMBL/GenBank/DDBJ whole genome shotgun (WGS) entry which is preliminary data.</text>
</comment>
<reference evidence="3 4" key="1">
    <citation type="submission" date="2014-02" db="EMBL/GenBank/DDBJ databases">
        <title>Single nucleus genome sequencing reveals high similarity among nuclei of an endomycorrhizal fungus.</title>
        <authorList>
            <person name="Lin K."/>
            <person name="Geurts R."/>
            <person name="Zhang Z."/>
            <person name="Limpens E."/>
            <person name="Saunders D.G."/>
            <person name="Mu D."/>
            <person name="Pang E."/>
            <person name="Cao H."/>
            <person name="Cha H."/>
            <person name="Lin T."/>
            <person name="Zhou Q."/>
            <person name="Shang Y."/>
            <person name="Li Y."/>
            <person name="Ivanov S."/>
            <person name="Sharma T."/>
            <person name="Velzen R.V."/>
            <person name="Ruijter N.D."/>
            <person name="Aanen D.K."/>
            <person name="Win J."/>
            <person name="Kamoun S."/>
            <person name="Bisseling T."/>
            <person name="Huang S."/>
        </authorList>
    </citation>
    <scope>NUCLEOTIDE SEQUENCE [LARGE SCALE GENOMIC DNA]</scope>
    <source>
        <strain evidence="4">DAOM197198w</strain>
    </source>
</reference>
<keyword evidence="1" id="KW-0175">Coiled coil</keyword>
<evidence type="ECO:0000256" key="2">
    <source>
        <dbReference type="SAM" id="MobiDB-lite"/>
    </source>
</evidence>
<dbReference type="AlphaFoldDB" id="A0A015JWB2"/>
<accession>A0A015JWB2</accession>
<evidence type="ECO:0000256" key="1">
    <source>
        <dbReference type="SAM" id="Coils"/>
    </source>
</evidence>
<protein>
    <submittedName>
        <fullName evidence="3">Uncharacterized protein</fullName>
    </submittedName>
</protein>